<gene>
    <name evidence="4" type="ORF">SARC_09495</name>
</gene>
<feature type="domain" description="NADP transhydrogenase beta-like" evidence="3">
    <location>
        <begin position="1"/>
        <end position="112"/>
    </location>
</feature>
<dbReference type="PANTHER" id="PTHR44758:SF1">
    <property type="entry name" value="NAD(P) TRANSHYDROGENASE SUBUNIT BETA"/>
    <property type="match status" value="1"/>
</dbReference>
<keyword evidence="1" id="KW-0520">NAD</keyword>
<dbReference type="Pfam" id="PF02233">
    <property type="entry name" value="PNTB"/>
    <property type="match status" value="1"/>
</dbReference>
<evidence type="ECO:0000313" key="4">
    <source>
        <dbReference type="EMBL" id="KNC78061.1"/>
    </source>
</evidence>
<dbReference type="Proteomes" id="UP000054560">
    <property type="component" value="Unassembled WGS sequence"/>
</dbReference>
<dbReference type="InterPro" id="IPR034300">
    <property type="entry name" value="PNTB-like"/>
</dbReference>
<keyword evidence="2" id="KW-0472">Membrane</keyword>
<dbReference type="AlphaFoldDB" id="A0A0L0FNQ7"/>
<dbReference type="EMBL" id="KQ242566">
    <property type="protein sequence ID" value="KNC78061.1"/>
    <property type="molecule type" value="Genomic_DNA"/>
</dbReference>
<accession>A0A0L0FNQ7</accession>
<proteinExistence type="predicted"/>
<dbReference type="RefSeq" id="XP_014151963.1">
    <property type="nucleotide sequence ID" value="XM_014296488.1"/>
</dbReference>
<evidence type="ECO:0000256" key="1">
    <source>
        <dbReference type="ARBA" id="ARBA00023027"/>
    </source>
</evidence>
<keyword evidence="5" id="KW-1185">Reference proteome</keyword>
<dbReference type="OrthoDB" id="37244at2759"/>
<organism evidence="4 5">
    <name type="scientific">Sphaeroforma arctica JP610</name>
    <dbReference type="NCBI Taxonomy" id="667725"/>
    <lineage>
        <taxon>Eukaryota</taxon>
        <taxon>Ichthyosporea</taxon>
        <taxon>Ichthyophonida</taxon>
        <taxon>Sphaeroforma</taxon>
    </lineage>
</organism>
<name>A0A0L0FNQ7_9EUKA</name>
<evidence type="ECO:0000256" key="2">
    <source>
        <dbReference type="SAM" id="Phobius"/>
    </source>
</evidence>
<protein>
    <recommendedName>
        <fullName evidence="3">NADP transhydrogenase beta-like domain-containing protein</fullName>
    </recommendedName>
</protein>
<keyword evidence="2" id="KW-1133">Transmembrane helix</keyword>
<keyword evidence="2" id="KW-0812">Transmembrane</keyword>
<feature type="transmembrane region" description="Helical" evidence="2">
    <location>
        <begin position="38"/>
        <end position="58"/>
    </location>
</feature>
<dbReference type="STRING" id="667725.A0A0L0FNQ7"/>
<evidence type="ECO:0000259" key="3">
    <source>
        <dbReference type="Pfam" id="PF02233"/>
    </source>
</evidence>
<reference evidence="4 5" key="1">
    <citation type="submission" date="2011-02" db="EMBL/GenBank/DDBJ databases">
        <title>The Genome Sequence of Sphaeroforma arctica JP610.</title>
        <authorList>
            <consortium name="The Broad Institute Genome Sequencing Platform"/>
            <person name="Russ C."/>
            <person name="Cuomo C."/>
            <person name="Young S.K."/>
            <person name="Zeng Q."/>
            <person name="Gargeya S."/>
            <person name="Alvarado L."/>
            <person name="Berlin A."/>
            <person name="Chapman S.B."/>
            <person name="Chen Z."/>
            <person name="Freedman E."/>
            <person name="Gellesch M."/>
            <person name="Goldberg J."/>
            <person name="Griggs A."/>
            <person name="Gujja S."/>
            <person name="Heilman E."/>
            <person name="Heiman D."/>
            <person name="Howarth C."/>
            <person name="Mehta T."/>
            <person name="Neiman D."/>
            <person name="Pearson M."/>
            <person name="Roberts A."/>
            <person name="Saif S."/>
            <person name="Shea T."/>
            <person name="Shenoy N."/>
            <person name="Sisk P."/>
            <person name="Stolte C."/>
            <person name="Sykes S."/>
            <person name="White J."/>
            <person name="Yandava C."/>
            <person name="Burger G."/>
            <person name="Gray M.W."/>
            <person name="Holland P.W.H."/>
            <person name="King N."/>
            <person name="Lang F.B.F."/>
            <person name="Roger A.J."/>
            <person name="Ruiz-Trillo I."/>
            <person name="Haas B."/>
            <person name="Nusbaum C."/>
            <person name="Birren B."/>
        </authorList>
    </citation>
    <scope>NUCLEOTIDE SEQUENCE [LARGE SCALE GENOMIC DNA]</scope>
    <source>
        <strain evidence="4 5">JP610</strain>
    </source>
</reference>
<evidence type="ECO:0000313" key="5">
    <source>
        <dbReference type="Proteomes" id="UP000054560"/>
    </source>
</evidence>
<dbReference type="PANTHER" id="PTHR44758">
    <property type="entry name" value="NAD(P) TRANSHYDROGENASE SUBUNIT BETA"/>
    <property type="match status" value="1"/>
</dbReference>
<sequence>MPVVISVLNSLSGWAGCAAGFATINQSATIGAASSGDVLIIAGATVGASGAILSYVMCRAMNRSLKNVLIGGFGSGSKKKKAVVDDGIKLEAKEITPSDTAEALVDAKKINITLTCTKGHLAPRVTKKGHPKTNLP</sequence>
<dbReference type="GeneID" id="25909999"/>